<comment type="catalytic activity">
    <reaction evidence="7">
        <text>3-phosphoshikimate + phosphoenolpyruvate = 5-O-(1-carboxyvinyl)-3-phosphoshikimate + phosphate</text>
        <dbReference type="Rhea" id="RHEA:21256"/>
        <dbReference type="ChEBI" id="CHEBI:43474"/>
        <dbReference type="ChEBI" id="CHEBI:57701"/>
        <dbReference type="ChEBI" id="CHEBI:58702"/>
        <dbReference type="ChEBI" id="CHEBI:145989"/>
        <dbReference type="EC" id="2.5.1.19"/>
    </reaction>
    <physiologicalReaction direction="left-to-right" evidence="7">
        <dbReference type="Rhea" id="RHEA:21257"/>
    </physiologicalReaction>
</comment>
<dbReference type="GO" id="GO:0003866">
    <property type="term" value="F:3-phosphoshikimate 1-carboxyvinyltransferase activity"/>
    <property type="evidence" value="ECO:0007669"/>
    <property type="project" value="UniProtKB-UniRule"/>
</dbReference>
<feature type="domain" description="Enolpyruvate transferase" evidence="9">
    <location>
        <begin position="10"/>
        <end position="425"/>
    </location>
</feature>
<dbReference type="AlphaFoldDB" id="A0A523TI36"/>
<comment type="subunit">
    <text evidence="8">Monomer.</text>
</comment>
<accession>A0A523TI36</accession>
<feature type="binding site" evidence="8">
    <location>
        <position position="24"/>
    </location>
    <ligand>
        <name>phosphoenolpyruvate</name>
        <dbReference type="ChEBI" id="CHEBI:58702"/>
    </ligand>
</feature>
<feature type="active site" description="Proton acceptor" evidence="8">
    <location>
        <position position="317"/>
    </location>
</feature>
<evidence type="ECO:0000256" key="2">
    <source>
        <dbReference type="ARBA" id="ARBA00009948"/>
    </source>
</evidence>
<dbReference type="Pfam" id="PF00275">
    <property type="entry name" value="EPSP_synthase"/>
    <property type="match status" value="1"/>
</dbReference>
<comment type="caution">
    <text evidence="10">The sequence shown here is derived from an EMBL/GenBank/DDBJ whole genome shotgun (WGS) entry which is preliminary data.</text>
</comment>
<dbReference type="HAMAP" id="MF_00210">
    <property type="entry name" value="EPSP_synth"/>
    <property type="match status" value="1"/>
</dbReference>
<dbReference type="GO" id="GO:0009073">
    <property type="term" value="P:aromatic amino acid family biosynthetic process"/>
    <property type="evidence" value="ECO:0007669"/>
    <property type="project" value="UniProtKB-KW"/>
</dbReference>
<dbReference type="PANTHER" id="PTHR21090">
    <property type="entry name" value="AROM/DEHYDROQUINATE SYNTHASE"/>
    <property type="match status" value="1"/>
</dbReference>
<feature type="binding site" evidence="8">
    <location>
        <position position="317"/>
    </location>
    <ligand>
        <name>3-phosphoshikimate</name>
        <dbReference type="ChEBI" id="CHEBI:145989"/>
    </ligand>
</feature>
<evidence type="ECO:0000256" key="4">
    <source>
        <dbReference type="ARBA" id="ARBA00022605"/>
    </source>
</evidence>
<gene>
    <name evidence="8 10" type="primary">aroA</name>
    <name evidence="10" type="ORF">E3J68_01575</name>
</gene>
<evidence type="ECO:0000256" key="1">
    <source>
        <dbReference type="ARBA" id="ARBA00004811"/>
    </source>
</evidence>
<evidence type="ECO:0000256" key="8">
    <source>
        <dbReference type="HAMAP-Rule" id="MF_00210"/>
    </source>
</evidence>
<feature type="binding site" evidence="8">
    <location>
        <position position="25"/>
    </location>
    <ligand>
        <name>3-phosphoshikimate</name>
        <dbReference type="ChEBI" id="CHEBI:145989"/>
    </ligand>
</feature>
<evidence type="ECO:0000313" key="11">
    <source>
        <dbReference type="Proteomes" id="UP000316517"/>
    </source>
</evidence>
<dbReference type="EMBL" id="SOJT01000073">
    <property type="protein sequence ID" value="TET29579.1"/>
    <property type="molecule type" value="Genomic_DNA"/>
</dbReference>
<keyword evidence="6 8" id="KW-0057">Aromatic amino acid biosynthesis</keyword>
<protein>
    <recommendedName>
        <fullName evidence="8">3-phosphoshikimate 1-carboxyvinyltransferase</fullName>
        <ecNumber evidence="8">2.5.1.19</ecNumber>
    </recommendedName>
    <alternativeName>
        <fullName evidence="8">5-enolpyruvylshikimate-3-phosphate synthase</fullName>
        <shortName evidence="8">EPSP synthase</shortName>
        <shortName evidence="8">EPSPS</shortName>
    </alternativeName>
</protein>
<feature type="binding site" evidence="8">
    <location>
        <position position="96"/>
    </location>
    <ligand>
        <name>phosphoenolpyruvate</name>
        <dbReference type="ChEBI" id="CHEBI:58702"/>
    </ligand>
</feature>
<dbReference type="NCBIfam" id="TIGR01356">
    <property type="entry name" value="aroA"/>
    <property type="match status" value="1"/>
</dbReference>
<comment type="function">
    <text evidence="8">Catalyzes the transfer of the enolpyruvyl moiety of phosphoenolpyruvate (PEP) to the 5-hydroxyl of shikimate-3-phosphate (S3P) to produce enolpyruvyl shikimate-3-phosphate and inorganic phosphate.</text>
</comment>
<evidence type="ECO:0000256" key="3">
    <source>
        <dbReference type="ARBA" id="ARBA00022490"/>
    </source>
</evidence>
<keyword evidence="4 8" id="KW-0028">Amino-acid biosynthesis</keyword>
<dbReference type="InterPro" id="IPR036968">
    <property type="entry name" value="Enolpyruvate_Tfrase_sf"/>
</dbReference>
<organism evidence="10 11">
    <name type="scientific">Aerophobetes bacterium</name>
    <dbReference type="NCBI Taxonomy" id="2030807"/>
    <lineage>
        <taxon>Bacteria</taxon>
        <taxon>Candidatus Aerophobota</taxon>
    </lineage>
</organism>
<feature type="binding site" evidence="8">
    <location>
        <position position="348"/>
    </location>
    <ligand>
        <name>phosphoenolpyruvate</name>
        <dbReference type="ChEBI" id="CHEBI:58702"/>
    </ligand>
</feature>
<dbReference type="PROSITE" id="PS00104">
    <property type="entry name" value="EPSP_SYNTHASE_1"/>
    <property type="match status" value="1"/>
</dbReference>
<dbReference type="GO" id="GO:0008652">
    <property type="term" value="P:amino acid biosynthetic process"/>
    <property type="evidence" value="ECO:0007669"/>
    <property type="project" value="UniProtKB-KW"/>
</dbReference>
<feature type="binding site" evidence="8">
    <location>
        <position position="171"/>
    </location>
    <ligand>
        <name>3-phosphoshikimate</name>
        <dbReference type="ChEBI" id="CHEBI:145989"/>
    </ligand>
</feature>
<sequence>MSLKSIQINPARHLKGEITVPGDKSITHRALIFASIARGKSMVKGLQKGKDCLATLNALKMMGIHMEEEEDRLVVYGQGLSGLREPPNILDCGNSGTTVRLLAGLLAPQKFYSVLSGDQYLRKRPMQRVVEPLRKMGARVFGRENGEFPPLTILGGKLKAIDHSSPIPSAQVKSCILLAGLYAKDRTSVIEPYRSRDHTERMLKFLGAKIEVNDLRVSVEGNNSFSGANIWVPGDLSAASFFMGGAAILKRSKLKILQVGLNPTRRGFIDVLLRMGADIKILNMRKICEEEVGDIEVRGGNLRGTVVQGGMISRLIDEIPILAVVACFAKGETIIRDARELRVKETDRIGAIKSELTKMGAQIEEKEDGMVIKGVGKLEGAQCQSHGDHRMAMALIIAGLSAKDKSKILGSDCIDTSFPGFWRTLGQILVQ</sequence>
<proteinExistence type="inferred from homology"/>
<evidence type="ECO:0000256" key="6">
    <source>
        <dbReference type="ARBA" id="ARBA00023141"/>
    </source>
</evidence>
<evidence type="ECO:0000256" key="5">
    <source>
        <dbReference type="ARBA" id="ARBA00022679"/>
    </source>
</evidence>
<dbReference type="FunFam" id="3.65.10.10:FF:000005">
    <property type="entry name" value="3-phosphoshikimate 1-carboxyvinyltransferase"/>
    <property type="match status" value="1"/>
</dbReference>
<dbReference type="UniPathway" id="UPA00053">
    <property type="reaction ID" value="UER00089"/>
</dbReference>
<name>A0A523TI36_UNCAE</name>
<feature type="binding site" evidence="8">
    <location>
        <position position="29"/>
    </location>
    <ligand>
        <name>3-phosphoshikimate</name>
        <dbReference type="ChEBI" id="CHEBI:145989"/>
    </ligand>
</feature>
<dbReference type="GO" id="GO:0009423">
    <property type="term" value="P:chorismate biosynthetic process"/>
    <property type="evidence" value="ECO:0007669"/>
    <property type="project" value="UniProtKB-UniRule"/>
</dbReference>
<dbReference type="PROSITE" id="PS00885">
    <property type="entry name" value="EPSP_SYNTHASE_2"/>
    <property type="match status" value="1"/>
</dbReference>
<dbReference type="CDD" id="cd01556">
    <property type="entry name" value="EPSP_synthase"/>
    <property type="match status" value="1"/>
</dbReference>
<feature type="binding site" evidence="8">
    <location>
        <position position="169"/>
    </location>
    <ligand>
        <name>3-phosphoshikimate</name>
        <dbReference type="ChEBI" id="CHEBI:145989"/>
    </ligand>
</feature>
<comment type="pathway">
    <text evidence="1 8">Metabolic intermediate biosynthesis; chorismate biosynthesis; chorismate from D-erythrose 4-phosphate and phosphoenolpyruvate: step 6/7.</text>
</comment>
<dbReference type="PANTHER" id="PTHR21090:SF5">
    <property type="entry name" value="PENTAFUNCTIONAL AROM POLYPEPTIDE"/>
    <property type="match status" value="1"/>
</dbReference>
<evidence type="ECO:0000313" key="10">
    <source>
        <dbReference type="EMBL" id="TET29579.1"/>
    </source>
</evidence>
<feature type="binding site" evidence="8">
    <location>
        <position position="171"/>
    </location>
    <ligand>
        <name>phosphoenolpyruvate</name>
        <dbReference type="ChEBI" id="CHEBI:58702"/>
    </ligand>
</feature>
<dbReference type="InterPro" id="IPR013792">
    <property type="entry name" value="RNA3'P_cycl/enolpyr_Trfase_a/b"/>
</dbReference>
<feature type="binding site" evidence="8">
    <location>
        <position position="24"/>
    </location>
    <ligand>
        <name>3-phosphoshikimate</name>
        <dbReference type="ChEBI" id="CHEBI:145989"/>
    </ligand>
</feature>
<dbReference type="PIRSF" id="PIRSF000505">
    <property type="entry name" value="EPSPS"/>
    <property type="match status" value="1"/>
</dbReference>
<dbReference type="Gene3D" id="3.65.10.10">
    <property type="entry name" value="Enolpyruvate transferase domain"/>
    <property type="match status" value="2"/>
</dbReference>
<dbReference type="SUPFAM" id="SSF55205">
    <property type="entry name" value="EPT/RTPC-like"/>
    <property type="match status" value="1"/>
</dbReference>
<feature type="binding site" evidence="8">
    <location>
        <position position="124"/>
    </location>
    <ligand>
        <name>phosphoenolpyruvate</name>
        <dbReference type="ChEBI" id="CHEBI:58702"/>
    </ligand>
</feature>
<dbReference type="GO" id="GO:0005737">
    <property type="term" value="C:cytoplasm"/>
    <property type="evidence" value="ECO:0007669"/>
    <property type="project" value="UniProtKB-SubCell"/>
</dbReference>
<keyword evidence="3 8" id="KW-0963">Cytoplasm</keyword>
<comment type="similarity">
    <text evidence="2 8">Belongs to the EPSP synthase family.</text>
</comment>
<reference evidence="10 11" key="1">
    <citation type="submission" date="2019-03" db="EMBL/GenBank/DDBJ databases">
        <title>Metabolic potential of uncultured bacteria and archaea associated with petroleum seepage in deep-sea sediments.</title>
        <authorList>
            <person name="Dong X."/>
            <person name="Hubert C."/>
        </authorList>
    </citation>
    <scope>NUCLEOTIDE SEQUENCE [LARGE SCALE GENOMIC DNA]</scope>
    <source>
        <strain evidence="10">E44_bin3</strain>
    </source>
</reference>
<comment type="subcellular location">
    <subcellularLocation>
        <location evidence="8">Cytoplasm</location>
    </subcellularLocation>
</comment>
<dbReference type="EC" id="2.5.1.19" evidence="8"/>
<evidence type="ECO:0000256" key="7">
    <source>
        <dbReference type="ARBA" id="ARBA00044633"/>
    </source>
</evidence>
<comment type="caution">
    <text evidence="8">Lacks conserved residue(s) required for the propagation of feature annotation.</text>
</comment>
<feature type="binding site" evidence="8">
    <location>
        <position position="344"/>
    </location>
    <ligand>
        <name>3-phosphoshikimate</name>
        <dbReference type="ChEBI" id="CHEBI:145989"/>
    </ligand>
</feature>
<keyword evidence="5 8" id="KW-0808">Transferase</keyword>
<feature type="binding site" evidence="8">
    <location>
        <position position="390"/>
    </location>
    <ligand>
        <name>phosphoenolpyruvate</name>
        <dbReference type="ChEBI" id="CHEBI:58702"/>
    </ligand>
</feature>
<dbReference type="InterPro" id="IPR001986">
    <property type="entry name" value="Enolpyruvate_Tfrase_dom"/>
</dbReference>
<evidence type="ECO:0000259" key="9">
    <source>
        <dbReference type="Pfam" id="PF00275"/>
    </source>
</evidence>
<dbReference type="InterPro" id="IPR006264">
    <property type="entry name" value="EPSP_synthase"/>
</dbReference>
<dbReference type="InterPro" id="IPR023193">
    <property type="entry name" value="EPSP_synthase_CS"/>
</dbReference>
<dbReference type="Proteomes" id="UP000316517">
    <property type="component" value="Unassembled WGS sequence"/>
</dbReference>